<dbReference type="InterPro" id="IPR036526">
    <property type="entry name" value="C-N_Hydrolase_sf"/>
</dbReference>
<reference evidence="3 4" key="1">
    <citation type="submission" date="2023-01" db="EMBL/GenBank/DDBJ databases">
        <title>Novel species of the genus Vogesella isolated from rivers.</title>
        <authorList>
            <person name="Lu H."/>
        </authorList>
    </citation>
    <scope>NUCLEOTIDE SEQUENCE [LARGE SCALE GENOMIC DNA]</scope>
    <source>
        <strain evidence="3 4">DC21W</strain>
    </source>
</reference>
<sequence length="280" mass="30480">MSHTFTAAAIQLVSGDDLAANLARAEAWVAEAAAAGAELVALPEYFYLMPAHDSARLALAEPFGHGPLQQRMAALAARHGVWLLAGTLPLQGSQPQRFHNSSLLYGPQGQCVARYDKVHLFGFDDGHERYAEADTMQPGSAITSADTPWGSLRLSVCYDLRFPELYRQAPAPVLISVPAAFTHTTGQAHWELLLRARAVENLAFVIAPGQGGVHPGGKRTFGHSMIIDPWGQVLACQQEGEGMALATLDTHRQQTWRTRLPALQHRRFTSPSFIATQEKP</sequence>
<dbReference type="GO" id="GO:0016787">
    <property type="term" value="F:hydrolase activity"/>
    <property type="evidence" value="ECO:0007669"/>
    <property type="project" value="UniProtKB-KW"/>
</dbReference>
<dbReference type="Proteomes" id="UP001219956">
    <property type="component" value="Unassembled WGS sequence"/>
</dbReference>
<dbReference type="Gene3D" id="3.60.110.10">
    <property type="entry name" value="Carbon-nitrogen hydrolase"/>
    <property type="match status" value="1"/>
</dbReference>
<feature type="domain" description="CN hydrolase" evidence="2">
    <location>
        <begin position="5"/>
        <end position="250"/>
    </location>
</feature>
<organism evidence="3 4">
    <name type="scientific">Vogesella aquatica</name>
    <dbReference type="NCBI Taxonomy" id="2984206"/>
    <lineage>
        <taxon>Bacteria</taxon>
        <taxon>Pseudomonadati</taxon>
        <taxon>Pseudomonadota</taxon>
        <taxon>Betaproteobacteria</taxon>
        <taxon>Neisseriales</taxon>
        <taxon>Chromobacteriaceae</taxon>
        <taxon>Vogesella</taxon>
    </lineage>
</organism>
<dbReference type="InterPro" id="IPR003010">
    <property type="entry name" value="C-N_Hydrolase"/>
</dbReference>
<dbReference type="SUPFAM" id="SSF56317">
    <property type="entry name" value="Carbon-nitrogen hydrolase"/>
    <property type="match status" value="1"/>
</dbReference>
<accession>A0ABT5J3F6</accession>
<dbReference type="EMBL" id="JAQQLF010000032">
    <property type="protein sequence ID" value="MDC7719106.1"/>
    <property type="molecule type" value="Genomic_DNA"/>
</dbReference>
<comment type="caution">
    <text evidence="3">The sequence shown here is derived from an EMBL/GenBank/DDBJ whole genome shotgun (WGS) entry which is preliminary data.</text>
</comment>
<keyword evidence="4" id="KW-1185">Reference proteome</keyword>
<proteinExistence type="predicted"/>
<evidence type="ECO:0000256" key="1">
    <source>
        <dbReference type="ARBA" id="ARBA00022801"/>
    </source>
</evidence>
<evidence type="ECO:0000313" key="4">
    <source>
        <dbReference type="Proteomes" id="UP001219956"/>
    </source>
</evidence>
<dbReference type="PROSITE" id="PS50263">
    <property type="entry name" value="CN_HYDROLASE"/>
    <property type="match status" value="1"/>
</dbReference>
<protein>
    <submittedName>
        <fullName evidence="3">Carbon-nitrogen hydrolase family protein</fullName>
    </submittedName>
</protein>
<evidence type="ECO:0000259" key="2">
    <source>
        <dbReference type="PROSITE" id="PS50263"/>
    </source>
</evidence>
<evidence type="ECO:0000313" key="3">
    <source>
        <dbReference type="EMBL" id="MDC7719106.1"/>
    </source>
</evidence>
<dbReference type="InterPro" id="IPR045254">
    <property type="entry name" value="Nit1/2_C-N_Hydrolase"/>
</dbReference>
<keyword evidence="1 3" id="KW-0378">Hydrolase</keyword>
<dbReference type="Pfam" id="PF00795">
    <property type="entry name" value="CN_hydrolase"/>
    <property type="match status" value="1"/>
</dbReference>
<dbReference type="PANTHER" id="PTHR23088">
    <property type="entry name" value="NITRILASE-RELATED"/>
    <property type="match status" value="1"/>
</dbReference>
<gene>
    <name evidence="3" type="ORF">PQU95_18040</name>
</gene>
<dbReference type="PANTHER" id="PTHR23088:SF27">
    <property type="entry name" value="DEAMINATED GLUTATHIONE AMIDASE"/>
    <property type="match status" value="1"/>
</dbReference>
<name>A0ABT5J3F6_9NEIS</name>
<dbReference type="RefSeq" id="WP_272753291.1">
    <property type="nucleotide sequence ID" value="NZ_JAQQLF010000032.1"/>
</dbReference>
<dbReference type="CDD" id="cd07572">
    <property type="entry name" value="nit"/>
    <property type="match status" value="1"/>
</dbReference>